<sequence length="311" mass="33881">MRVALDTRGGADLRGIGRYVRCLHDALLATAGEGDELVERRRPTGCDAFHSPWLDGVLLRPGRPQVVTLHDLVPLKRRSEYLRTGIRFRLRYLAVQRADRVIVPTAAVGRDVTEHLEVSPARLRVIHEAPAPVFRPAKGDAVAELRSRLGLPERFLLWVGGMRHRDPRKRLTELTAAPRTLPLVLAGPAGEWTASLPDVQLTGELTDEDLATLYSAAHALVLPSDDEGFGLTPIEALACGCPVACSDVPAVREVLDGRAAFAPREDVDALVALAETLERPAPAPPAWTWADAARATWDVYRELAGPSPRVA</sequence>
<keyword evidence="5" id="KW-1185">Reference proteome</keyword>
<evidence type="ECO:0000259" key="3">
    <source>
        <dbReference type="Pfam" id="PF13439"/>
    </source>
</evidence>
<dbReference type="InterPro" id="IPR028098">
    <property type="entry name" value="Glyco_trans_4-like_N"/>
</dbReference>
<feature type="domain" description="Glycosyltransferase subfamily 4-like N-terminal" evidence="3">
    <location>
        <begin position="49"/>
        <end position="127"/>
    </location>
</feature>
<protein>
    <submittedName>
        <fullName evidence="4">Glycosyltransferase family 1 protein</fullName>
    </submittedName>
</protein>
<evidence type="ECO:0000256" key="2">
    <source>
        <dbReference type="ARBA" id="ARBA00022679"/>
    </source>
</evidence>
<keyword evidence="2" id="KW-0808">Transferase</keyword>
<evidence type="ECO:0000313" key="5">
    <source>
        <dbReference type="Proteomes" id="UP001277761"/>
    </source>
</evidence>
<dbReference type="Proteomes" id="UP001277761">
    <property type="component" value="Unassembled WGS sequence"/>
</dbReference>
<accession>A0ABU4VJS1</accession>
<proteinExistence type="predicted"/>
<evidence type="ECO:0000256" key="1">
    <source>
        <dbReference type="ARBA" id="ARBA00022676"/>
    </source>
</evidence>
<gene>
    <name evidence="4" type="ORF">SK069_08835</name>
</gene>
<dbReference type="PANTHER" id="PTHR46401">
    <property type="entry name" value="GLYCOSYLTRANSFERASE WBBK-RELATED"/>
    <property type="match status" value="1"/>
</dbReference>
<dbReference type="CDD" id="cd03809">
    <property type="entry name" value="GT4_MtfB-like"/>
    <property type="match status" value="1"/>
</dbReference>
<comment type="caution">
    <text evidence="4">The sequence shown here is derived from an EMBL/GenBank/DDBJ whole genome shotgun (WGS) entry which is preliminary data.</text>
</comment>
<dbReference type="Gene3D" id="3.40.50.2000">
    <property type="entry name" value="Glycogen Phosphorylase B"/>
    <property type="match status" value="2"/>
</dbReference>
<keyword evidence="1" id="KW-0328">Glycosyltransferase</keyword>
<dbReference type="PANTHER" id="PTHR46401:SF2">
    <property type="entry name" value="GLYCOSYLTRANSFERASE WBBK-RELATED"/>
    <property type="match status" value="1"/>
</dbReference>
<reference evidence="4 5" key="1">
    <citation type="submission" date="2023-11" db="EMBL/GenBank/DDBJ databases">
        <authorList>
            <person name="Xu M."/>
            <person name="Jiang T."/>
        </authorList>
    </citation>
    <scope>NUCLEOTIDE SEQUENCE [LARGE SCALE GENOMIC DNA]</scope>
    <source>
        <strain evidence="4 5">SD</strain>
    </source>
</reference>
<name>A0ABU4VJS1_9ACTN</name>
<dbReference type="Pfam" id="PF13439">
    <property type="entry name" value="Glyco_transf_4"/>
    <property type="match status" value="1"/>
</dbReference>
<dbReference type="RefSeq" id="WP_319953849.1">
    <property type="nucleotide sequence ID" value="NZ_JAXAVX010000003.1"/>
</dbReference>
<dbReference type="Pfam" id="PF13692">
    <property type="entry name" value="Glyco_trans_1_4"/>
    <property type="match status" value="1"/>
</dbReference>
<dbReference type="EMBL" id="JAXAVX010000003">
    <property type="protein sequence ID" value="MDX8151695.1"/>
    <property type="molecule type" value="Genomic_DNA"/>
</dbReference>
<dbReference type="SUPFAM" id="SSF53756">
    <property type="entry name" value="UDP-Glycosyltransferase/glycogen phosphorylase"/>
    <property type="match status" value="1"/>
</dbReference>
<organism evidence="4 5">
    <name type="scientific">Patulibacter brassicae</name>
    <dbReference type="NCBI Taxonomy" id="1705717"/>
    <lineage>
        <taxon>Bacteria</taxon>
        <taxon>Bacillati</taxon>
        <taxon>Actinomycetota</taxon>
        <taxon>Thermoleophilia</taxon>
        <taxon>Solirubrobacterales</taxon>
        <taxon>Patulibacteraceae</taxon>
        <taxon>Patulibacter</taxon>
    </lineage>
</organism>
<evidence type="ECO:0000313" key="4">
    <source>
        <dbReference type="EMBL" id="MDX8151695.1"/>
    </source>
</evidence>